<keyword evidence="2" id="KW-1185">Reference proteome</keyword>
<evidence type="ECO:0000313" key="2">
    <source>
        <dbReference type="Proteomes" id="UP000230069"/>
    </source>
</evidence>
<dbReference type="Proteomes" id="UP000230069">
    <property type="component" value="Unassembled WGS sequence"/>
</dbReference>
<dbReference type="Gene3D" id="3.40.50.150">
    <property type="entry name" value="Vaccinia Virus protein VP39"/>
    <property type="match status" value="1"/>
</dbReference>
<name>A0A2G5CZM9_AQUCA</name>
<gene>
    <name evidence="1" type="ORF">AQUCO_03300138v1</name>
</gene>
<dbReference type="EMBL" id="KZ305050">
    <property type="protein sequence ID" value="PIA36721.1"/>
    <property type="molecule type" value="Genomic_DNA"/>
</dbReference>
<dbReference type="AlphaFoldDB" id="A0A2G5CZM9"/>
<organism evidence="1 2">
    <name type="scientific">Aquilegia coerulea</name>
    <name type="common">Rocky mountain columbine</name>
    <dbReference type="NCBI Taxonomy" id="218851"/>
    <lineage>
        <taxon>Eukaryota</taxon>
        <taxon>Viridiplantae</taxon>
        <taxon>Streptophyta</taxon>
        <taxon>Embryophyta</taxon>
        <taxon>Tracheophyta</taxon>
        <taxon>Spermatophyta</taxon>
        <taxon>Magnoliopsida</taxon>
        <taxon>Ranunculales</taxon>
        <taxon>Ranunculaceae</taxon>
        <taxon>Thalictroideae</taxon>
        <taxon>Aquilegia</taxon>
    </lineage>
</organism>
<dbReference type="PANTHER" id="PTHR31009">
    <property type="entry name" value="S-ADENOSYL-L-METHIONINE:CARBOXYL METHYLTRANSFERASE FAMILY PROTEIN"/>
    <property type="match status" value="1"/>
</dbReference>
<dbReference type="OrthoDB" id="1523883at2759"/>
<dbReference type="InterPro" id="IPR005299">
    <property type="entry name" value="MeTrfase_7"/>
</dbReference>
<proteinExistence type="predicted"/>
<feature type="non-terminal residue" evidence="1">
    <location>
        <position position="1"/>
    </location>
</feature>
<evidence type="ECO:0000313" key="1">
    <source>
        <dbReference type="EMBL" id="PIA36721.1"/>
    </source>
</evidence>
<dbReference type="Pfam" id="PF03492">
    <property type="entry name" value="Methyltransf_7"/>
    <property type="match status" value="1"/>
</dbReference>
<reference evidence="1 2" key="1">
    <citation type="submission" date="2017-09" db="EMBL/GenBank/DDBJ databases">
        <title>WGS assembly of Aquilegia coerulea Goldsmith.</title>
        <authorList>
            <person name="Hodges S."/>
            <person name="Kramer E."/>
            <person name="Nordborg M."/>
            <person name="Tomkins J."/>
            <person name="Borevitz J."/>
            <person name="Derieg N."/>
            <person name="Yan J."/>
            <person name="Mihaltcheva S."/>
            <person name="Hayes R.D."/>
            <person name="Rokhsar D."/>
        </authorList>
    </citation>
    <scope>NUCLEOTIDE SEQUENCE [LARGE SCALE GENOMIC DNA]</scope>
    <source>
        <strain evidence="2">cv. Goldsmith</strain>
    </source>
</reference>
<accession>A0A2G5CZM9</accession>
<sequence length="291" mass="32332">CSVGKGVRTQGKEIIMEVSNVLHMNGGQGDTSYAMNSELQKTVILKVKPFVEEAITDLYCKTLPGKCFKIADLGCSSGPNTLYLISEIIEAIGSKCQKLGHGPPSFQVFLNDLPGNDFNTIFKSIPSFIENLKKNKGDEFIGPCFIAGMPGSFFGRLFPPETLNFVHSSYSLHFLSKVPLGIENNKANIYIAPMSPPSVPKAYLAQFESDFTIFLSSRSEEITSGGRMVITMIGKRNSDPFSEDCWDFWELLAQSFRDMVSQVRYLIKISSTKKYISSTLGSSLYWTLFIK</sequence>
<dbReference type="GO" id="GO:0008168">
    <property type="term" value="F:methyltransferase activity"/>
    <property type="evidence" value="ECO:0007669"/>
    <property type="project" value="InterPro"/>
</dbReference>
<dbReference type="SUPFAM" id="SSF53335">
    <property type="entry name" value="S-adenosyl-L-methionine-dependent methyltransferases"/>
    <property type="match status" value="1"/>
</dbReference>
<dbReference type="InterPro" id="IPR029063">
    <property type="entry name" value="SAM-dependent_MTases_sf"/>
</dbReference>
<protein>
    <submittedName>
        <fullName evidence="1">Uncharacterized protein</fullName>
    </submittedName>
</protein>